<name>A0A1H3P3K9_9RHOB</name>
<dbReference type="Proteomes" id="UP000198914">
    <property type="component" value="Unassembled WGS sequence"/>
</dbReference>
<sequence>MLAMSMTSTRVRSIAQTRDGWAIYSAARALRDAGAAVIDMTVGQHDTGTNPVILDALAASARAGHTGYAPLTGTPALRDAIAARVQARTGVTTTRDNVALTMGGQFALFATCMTIADPGAHVLFPDPFYTSNPATARAAGLVPVPVRARPEDGFQPRAADLARTRDLWLISDEVYDAQVWTGPHLSPRALPDMAARRLVVGSMSKGHAMTGSRLGWLVGPVDAIAGAADLCNTTTYGPPGYIQGAALHALALGDAFEARIAAPFRHRRDACLARLARQQTVGVIPSGGAMYLILDVRACGMTGTAFARALLDRHRIAVMPGESFGEAATGHVRLALTRPGDELLIALDTLLTFAKETTT</sequence>
<dbReference type="InterPro" id="IPR050596">
    <property type="entry name" value="AspAT/PAT-like"/>
</dbReference>
<evidence type="ECO:0000256" key="7">
    <source>
        <dbReference type="RuleBase" id="RU000481"/>
    </source>
</evidence>
<dbReference type="InterPro" id="IPR004838">
    <property type="entry name" value="NHTrfase_class1_PyrdxlP-BS"/>
</dbReference>
<keyword evidence="4 7" id="KW-0808">Transferase</keyword>
<dbReference type="PROSITE" id="PS00105">
    <property type="entry name" value="AA_TRANSFER_CLASS_1"/>
    <property type="match status" value="1"/>
</dbReference>
<keyword evidence="5" id="KW-0663">Pyridoxal phosphate</keyword>
<dbReference type="GO" id="GO:0006520">
    <property type="term" value="P:amino acid metabolic process"/>
    <property type="evidence" value="ECO:0007669"/>
    <property type="project" value="InterPro"/>
</dbReference>
<dbReference type="InterPro" id="IPR015421">
    <property type="entry name" value="PyrdxlP-dep_Trfase_major"/>
</dbReference>
<comment type="cofactor">
    <cofactor evidence="1 7">
        <name>pyridoxal 5'-phosphate</name>
        <dbReference type="ChEBI" id="CHEBI:597326"/>
    </cofactor>
</comment>
<reference evidence="10" key="1">
    <citation type="submission" date="2016-10" db="EMBL/GenBank/DDBJ databases">
        <authorList>
            <person name="Varghese N."/>
            <person name="Submissions S."/>
        </authorList>
    </citation>
    <scope>NUCLEOTIDE SEQUENCE [LARGE SCALE GENOMIC DNA]</scope>
    <source>
        <strain evidence="10">DSM 100420</strain>
    </source>
</reference>
<dbReference type="InterPro" id="IPR004839">
    <property type="entry name" value="Aminotransferase_I/II_large"/>
</dbReference>
<protein>
    <recommendedName>
        <fullName evidence="7">Aminotransferase</fullName>
        <ecNumber evidence="7">2.6.1.-</ecNumber>
    </recommendedName>
</protein>
<dbReference type="CDD" id="cd00609">
    <property type="entry name" value="AAT_like"/>
    <property type="match status" value="1"/>
</dbReference>
<accession>A0A1H3P3K9</accession>
<evidence type="ECO:0000313" key="9">
    <source>
        <dbReference type="EMBL" id="SDY95648.1"/>
    </source>
</evidence>
<dbReference type="PANTHER" id="PTHR46383">
    <property type="entry name" value="ASPARTATE AMINOTRANSFERASE"/>
    <property type="match status" value="1"/>
</dbReference>
<proteinExistence type="inferred from homology"/>
<evidence type="ECO:0000313" key="10">
    <source>
        <dbReference type="Proteomes" id="UP000198914"/>
    </source>
</evidence>
<dbReference type="SUPFAM" id="SSF53383">
    <property type="entry name" value="PLP-dependent transferases"/>
    <property type="match status" value="1"/>
</dbReference>
<dbReference type="InterPro" id="IPR015424">
    <property type="entry name" value="PyrdxlP-dep_Trfase"/>
</dbReference>
<organism evidence="9 10">
    <name type="scientific">Jannaschia faecimaris</name>
    <dbReference type="NCBI Taxonomy" id="1244108"/>
    <lineage>
        <taxon>Bacteria</taxon>
        <taxon>Pseudomonadati</taxon>
        <taxon>Pseudomonadota</taxon>
        <taxon>Alphaproteobacteria</taxon>
        <taxon>Rhodobacterales</taxon>
        <taxon>Roseobacteraceae</taxon>
        <taxon>Jannaschia</taxon>
    </lineage>
</organism>
<keyword evidence="9" id="KW-0670">Pyruvate</keyword>
<dbReference type="GO" id="GO:0004069">
    <property type="term" value="F:L-aspartate:2-oxoglutarate aminotransferase activity"/>
    <property type="evidence" value="ECO:0007669"/>
    <property type="project" value="UniProtKB-EC"/>
</dbReference>
<feature type="domain" description="Aminotransferase class I/classII large" evidence="8">
    <location>
        <begin position="159"/>
        <end position="346"/>
    </location>
</feature>
<dbReference type="STRING" id="1244108.SAMN05444004_104223"/>
<dbReference type="EC" id="2.6.1.-" evidence="7"/>
<evidence type="ECO:0000256" key="5">
    <source>
        <dbReference type="ARBA" id="ARBA00022898"/>
    </source>
</evidence>
<keyword evidence="10" id="KW-1185">Reference proteome</keyword>
<evidence type="ECO:0000256" key="3">
    <source>
        <dbReference type="ARBA" id="ARBA00022576"/>
    </source>
</evidence>
<dbReference type="Gene3D" id="3.40.640.10">
    <property type="entry name" value="Type I PLP-dependent aspartate aminotransferase-like (Major domain)"/>
    <property type="match status" value="2"/>
</dbReference>
<dbReference type="PANTHER" id="PTHR46383:SF1">
    <property type="entry name" value="ASPARTATE AMINOTRANSFERASE"/>
    <property type="match status" value="1"/>
</dbReference>
<evidence type="ECO:0000256" key="1">
    <source>
        <dbReference type="ARBA" id="ARBA00001933"/>
    </source>
</evidence>
<dbReference type="Pfam" id="PF00155">
    <property type="entry name" value="Aminotran_1_2"/>
    <property type="match status" value="1"/>
</dbReference>
<evidence type="ECO:0000256" key="6">
    <source>
        <dbReference type="ARBA" id="ARBA00049185"/>
    </source>
</evidence>
<evidence type="ECO:0000259" key="8">
    <source>
        <dbReference type="Pfam" id="PF00155"/>
    </source>
</evidence>
<evidence type="ECO:0000256" key="2">
    <source>
        <dbReference type="ARBA" id="ARBA00007441"/>
    </source>
</evidence>
<comment type="catalytic activity">
    <reaction evidence="6">
        <text>L-aspartate + 2-oxoglutarate = oxaloacetate + L-glutamate</text>
        <dbReference type="Rhea" id="RHEA:21824"/>
        <dbReference type="ChEBI" id="CHEBI:16452"/>
        <dbReference type="ChEBI" id="CHEBI:16810"/>
        <dbReference type="ChEBI" id="CHEBI:29985"/>
        <dbReference type="ChEBI" id="CHEBI:29991"/>
        <dbReference type="EC" id="2.6.1.1"/>
    </reaction>
</comment>
<comment type="similarity">
    <text evidence="2 7">Belongs to the class-I pyridoxal-phosphate-dependent aminotransferase family.</text>
</comment>
<dbReference type="EMBL" id="FNPX01000004">
    <property type="protein sequence ID" value="SDY95648.1"/>
    <property type="molecule type" value="Genomic_DNA"/>
</dbReference>
<evidence type="ECO:0000256" key="4">
    <source>
        <dbReference type="ARBA" id="ARBA00022679"/>
    </source>
</evidence>
<gene>
    <name evidence="9" type="ORF">SAMN05444004_104223</name>
</gene>
<dbReference type="AlphaFoldDB" id="A0A1H3P3K9"/>
<dbReference type="GO" id="GO:0030170">
    <property type="term" value="F:pyridoxal phosphate binding"/>
    <property type="evidence" value="ECO:0007669"/>
    <property type="project" value="InterPro"/>
</dbReference>
<keyword evidence="3 7" id="KW-0032">Aminotransferase</keyword>